<organism evidence="2 3">
    <name type="scientific">Tenacibaculum dicentrarchi</name>
    <dbReference type="NCBI Taxonomy" id="669041"/>
    <lineage>
        <taxon>Bacteria</taxon>
        <taxon>Pseudomonadati</taxon>
        <taxon>Bacteroidota</taxon>
        <taxon>Flavobacteriia</taxon>
        <taxon>Flavobacteriales</taxon>
        <taxon>Flavobacteriaceae</taxon>
        <taxon>Tenacibaculum</taxon>
    </lineage>
</organism>
<evidence type="ECO:0000313" key="3">
    <source>
        <dbReference type="Proteomes" id="UP001497514"/>
    </source>
</evidence>
<accession>A0ABM9NSK9</accession>
<protein>
    <submittedName>
        <fullName evidence="2">Teichuronic acid biosynthesis glycosyltransferase TuaG</fullName>
        <ecNumber evidence="2">2.4.-.-</ecNumber>
    </submittedName>
</protein>
<evidence type="ECO:0000313" key="2">
    <source>
        <dbReference type="EMBL" id="CAL2077271.1"/>
    </source>
</evidence>
<dbReference type="PANTHER" id="PTHR22916:SF3">
    <property type="entry name" value="UDP-GLCNAC:BETAGAL BETA-1,3-N-ACETYLGLUCOSAMINYLTRANSFERASE-LIKE PROTEIN 1"/>
    <property type="match status" value="1"/>
</dbReference>
<keyword evidence="3" id="KW-1185">Reference proteome</keyword>
<dbReference type="EMBL" id="OZ038524">
    <property type="protein sequence ID" value="CAL2077271.1"/>
    <property type="molecule type" value="Genomic_DNA"/>
</dbReference>
<dbReference type="PANTHER" id="PTHR22916">
    <property type="entry name" value="GLYCOSYLTRANSFERASE"/>
    <property type="match status" value="1"/>
</dbReference>
<dbReference type="Proteomes" id="UP001497514">
    <property type="component" value="Chromosome"/>
</dbReference>
<gene>
    <name evidence="2" type="primary">tuaG</name>
    <name evidence="2" type="ORF">TD3509T_0454</name>
</gene>
<keyword evidence="2" id="KW-0328">Glycosyltransferase</keyword>
<dbReference type="InterPro" id="IPR001173">
    <property type="entry name" value="Glyco_trans_2-like"/>
</dbReference>
<feature type="domain" description="Glycosyltransferase 2-like" evidence="1">
    <location>
        <begin position="6"/>
        <end position="126"/>
    </location>
</feature>
<evidence type="ECO:0000259" key="1">
    <source>
        <dbReference type="Pfam" id="PF00535"/>
    </source>
</evidence>
<sequence>MNNKVSIITPSYNSEKFISETIEGILNQSYTNWELLITDDGSTDKTIDIVKEYQKKTDRIKLFQLEENGGAGIARNNSIKNATGRFIAFCDSDDVWKSDKLEKQLSFMLKKDLSFTYCAYQKMDEKGVKGAEIFPPQKTTFNSLLKTCTIGCLTAIYDTDRLGKRYMPTIRKRQDYGLWLTIFKDIKHTEGIYDEVLAYYRVRSNSISSNKFKAASYHYKVLRECGEVSFIKSVYYFIYYSINGVVKYLK</sequence>
<dbReference type="GeneID" id="65210990"/>
<reference evidence="2 3" key="1">
    <citation type="submission" date="2024-05" db="EMBL/GenBank/DDBJ databases">
        <authorList>
            <person name="Duchaud E."/>
        </authorList>
    </citation>
    <scope>NUCLEOTIDE SEQUENCE [LARGE SCALE GENOMIC DNA]</scope>
    <source>
        <strain evidence="2">Ena-SAMPLE-TAB-13-05-2024-13:56:06:370-140309</strain>
    </source>
</reference>
<dbReference type="Gene3D" id="3.90.550.10">
    <property type="entry name" value="Spore Coat Polysaccharide Biosynthesis Protein SpsA, Chain A"/>
    <property type="match status" value="1"/>
</dbReference>
<keyword evidence="2" id="KW-0808">Transferase</keyword>
<dbReference type="Pfam" id="PF00535">
    <property type="entry name" value="Glycos_transf_2"/>
    <property type="match status" value="1"/>
</dbReference>
<dbReference type="RefSeq" id="WP_101902700.1">
    <property type="nucleotide sequence ID" value="NZ_JBFKZT010000008.1"/>
</dbReference>
<dbReference type="GO" id="GO:0016757">
    <property type="term" value="F:glycosyltransferase activity"/>
    <property type="evidence" value="ECO:0007669"/>
    <property type="project" value="UniProtKB-KW"/>
</dbReference>
<proteinExistence type="predicted"/>
<name>A0ABM9NSK9_9FLAO</name>
<dbReference type="EC" id="2.4.-.-" evidence="2"/>
<dbReference type="InterPro" id="IPR029044">
    <property type="entry name" value="Nucleotide-diphossugar_trans"/>
</dbReference>
<dbReference type="SUPFAM" id="SSF53448">
    <property type="entry name" value="Nucleotide-diphospho-sugar transferases"/>
    <property type="match status" value="1"/>
</dbReference>